<reference evidence="2 3" key="1">
    <citation type="submission" date="2018-08" db="EMBL/GenBank/DDBJ databases">
        <title>A genome reference for cultivated species of the human gut microbiota.</title>
        <authorList>
            <person name="Zou Y."/>
            <person name="Xue W."/>
            <person name="Luo G."/>
        </authorList>
    </citation>
    <scope>NUCLEOTIDE SEQUENCE [LARGE SCALE GENOMIC DNA]</scope>
    <source>
        <strain evidence="2 3">AF37-2AT</strain>
    </source>
</reference>
<comment type="caution">
    <text evidence="2">The sequence shown here is derived from an EMBL/GenBank/DDBJ whole genome shotgun (WGS) entry which is preliminary data.</text>
</comment>
<organism evidence="2 3">
    <name type="scientific">Sellimonas intestinalis</name>
    <dbReference type="NCBI Taxonomy" id="1653434"/>
    <lineage>
        <taxon>Bacteria</taxon>
        <taxon>Bacillati</taxon>
        <taxon>Bacillota</taxon>
        <taxon>Clostridia</taxon>
        <taxon>Lachnospirales</taxon>
        <taxon>Lachnospiraceae</taxon>
        <taxon>Sellimonas</taxon>
    </lineage>
</organism>
<dbReference type="SUPFAM" id="SSF47413">
    <property type="entry name" value="lambda repressor-like DNA-binding domains"/>
    <property type="match status" value="1"/>
</dbReference>
<sequence>MSVFSDLLGHHIAAKGIKSYEIAQYCGIERSLMYKIIKGTRPVTSMDTVLLIAEFLRLTPSERTDFVESYKISMDGFENYYRRKNILELFENFRKYSEIYTAPDHQPLVSYHDISDMSTVSGQNEINHLLFHILFLETRKSDPQIRLLIQPDTDFLMNLLPTLGYENQNLSITQIICFHKSDELTNDKKDYNLACLKKILPVYCSACRYHVYYYYGDLIHSSADLLLFPYLVLTSGHALLLSKDMQSGIVFEKQDTLKFFHQMYDRYLEQVSSFGVVMNNLPTQLSYFHNIRADMEQNYCFQMLPCLTFGIPDYFFDKYIYPEIPSRDKLIAMLMDYVHSIRKRFTEHPVRFIFSEDGLQRFLETGRIPEYPPAVYRPFELSDRIVLIRQFLKFCPPNGLCMLKCTIGDLDNELFMYVNPRNGYLMFPSSEPDQLICLDITEPGLLHGFCDFCEHLDKDLFYTETEAYSLISSLLDKTEQKKGS</sequence>
<dbReference type="OrthoDB" id="1969474at2"/>
<accession>A0A3E3JZJ5</accession>
<dbReference type="PROSITE" id="PS50943">
    <property type="entry name" value="HTH_CROC1"/>
    <property type="match status" value="1"/>
</dbReference>
<evidence type="ECO:0000313" key="2">
    <source>
        <dbReference type="EMBL" id="RGE85451.1"/>
    </source>
</evidence>
<evidence type="ECO:0000259" key="1">
    <source>
        <dbReference type="PROSITE" id="PS50943"/>
    </source>
</evidence>
<keyword evidence="3" id="KW-1185">Reference proteome</keyword>
<dbReference type="GO" id="GO:0003677">
    <property type="term" value="F:DNA binding"/>
    <property type="evidence" value="ECO:0007669"/>
    <property type="project" value="InterPro"/>
</dbReference>
<gene>
    <name evidence="2" type="ORF">DW016_13125</name>
</gene>
<dbReference type="AlphaFoldDB" id="A0A3E3JZJ5"/>
<dbReference type="RefSeq" id="WP_024734040.1">
    <property type="nucleotide sequence ID" value="NZ_CALBAT010000024.1"/>
</dbReference>
<feature type="domain" description="HTH cro/C1-type" evidence="1">
    <location>
        <begin position="14"/>
        <end position="63"/>
    </location>
</feature>
<protein>
    <submittedName>
        <fullName evidence="2">XRE family transcriptional regulator</fullName>
    </submittedName>
</protein>
<dbReference type="EMBL" id="QVLX01000008">
    <property type="protein sequence ID" value="RGE85451.1"/>
    <property type="molecule type" value="Genomic_DNA"/>
</dbReference>
<dbReference type="Proteomes" id="UP000261080">
    <property type="component" value="Unassembled WGS sequence"/>
</dbReference>
<dbReference type="CDD" id="cd00093">
    <property type="entry name" value="HTH_XRE"/>
    <property type="match status" value="1"/>
</dbReference>
<proteinExistence type="predicted"/>
<dbReference type="GeneID" id="97194447"/>
<name>A0A3E3JZJ5_9FIRM</name>
<dbReference type="InterPro" id="IPR001387">
    <property type="entry name" value="Cro/C1-type_HTH"/>
</dbReference>
<evidence type="ECO:0000313" key="3">
    <source>
        <dbReference type="Proteomes" id="UP000261080"/>
    </source>
</evidence>
<dbReference type="InterPro" id="IPR010982">
    <property type="entry name" value="Lambda_DNA-bd_dom_sf"/>
</dbReference>